<evidence type="ECO:0000256" key="4">
    <source>
        <dbReference type="ARBA" id="ARBA00023172"/>
    </source>
</evidence>
<organism evidence="8 9">
    <name type="scientific">Breznakiella homolactica</name>
    <dbReference type="NCBI Taxonomy" id="2798577"/>
    <lineage>
        <taxon>Bacteria</taxon>
        <taxon>Pseudomonadati</taxon>
        <taxon>Spirochaetota</taxon>
        <taxon>Spirochaetia</taxon>
        <taxon>Spirochaetales</taxon>
        <taxon>Breznakiellaceae</taxon>
        <taxon>Breznakiella</taxon>
    </lineage>
</organism>
<dbReference type="RefSeq" id="WP_215624709.1">
    <property type="nucleotide sequence ID" value="NZ_CP067089.2"/>
</dbReference>
<dbReference type="InterPro" id="IPR002104">
    <property type="entry name" value="Integrase_catalytic"/>
</dbReference>
<evidence type="ECO:0000259" key="7">
    <source>
        <dbReference type="PROSITE" id="PS51900"/>
    </source>
</evidence>
<evidence type="ECO:0000256" key="3">
    <source>
        <dbReference type="ARBA" id="ARBA00023125"/>
    </source>
</evidence>
<dbReference type="Pfam" id="PF02899">
    <property type="entry name" value="Phage_int_SAM_1"/>
    <property type="match status" value="1"/>
</dbReference>
<gene>
    <name evidence="8" type="ORF">JFL75_10560</name>
</gene>
<dbReference type="InterPro" id="IPR010998">
    <property type="entry name" value="Integrase_recombinase_N"/>
</dbReference>
<dbReference type="Proteomes" id="UP000595917">
    <property type="component" value="Chromosome"/>
</dbReference>
<dbReference type="InterPro" id="IPR013762">
    <property type="entry name" value="Integrase-like_cat_sf"/>
</dbReference>
<dbReference type="EMBL" id="CP067089">
    <property type="protein sequence ID" value="QQO07404.1"/>
    <property type="molecule type" value="Genomic_DNA"/>
</dbReference>
<dbReference type="PANTHER" id="PTHR30349:SF81">
    <property type="entry name" value="TYROSINE RECOMBINASE XERC"/>
    <property type="match status" value="1"/>
</dbReference>
<dbReference type="GO" id="GO:0015074">
    <property type="term" value="P:DNA integration"/>
    <property type="evidence" value="ECO:0007669"/>
    <property type="project" value="UniProtKB-KW"/>
</dbReference>
<dbReference type="NCBIfam" id="NF001399">
    <property type="entry name" value="PRK00283.1"/>
    <property type="match status" value="1"/>
</dbReference>
<proteinExistence type="predicted"/>
<dbReference type="Gene3D" id="1.10.443.10">
    <property type="entry name" value="Intergrase catalytic core"/>
    <property type="match status" value="1"/>
</dbReference>
<reference evidence="8" key="1">
    <citation type="submission" date="2021-01" db="EMBL/GenBank/DDBJ databases">
        <title>Description of Breznakiella homolactica.</title>
        <authorList>
            <person name="Song Y."/>
            <person name="Brune A."/>
        </authorList>
    </citation>
    <scope>NUCLEOTIDE SEQUENCE</scope>
    <source>
        <strain evidence="8">RmG30</strain>
    </source>
</reference>
<keyword evidence="3 5" id="KW-0238">DNA-binding</keyword>
<keyword evidence="9" id="KW-1185">Reference proteome</keyword>
<accession>A0A7T7XJ66</accession>
<dbReference type="Pfam" id="PF00589">
    <property type="entry name" value="Phage_integrase"/>
    <property type="match status" value="1"/>
</dbReference>
<dbReference type="GO" id="GO:0007059">
    <property type="term" value="P:chromosome segregation"/>
    <property type="evidence" value="ECO:0007669"/>
    <property type="project" value="UniProtKB-KW"/>
</dbReference>
<dbReference type="InterPro" id="IPR004107">
    <property type="entry name" value="Integrase_SAM-like_N"/>
</dbReference>
<evidence type="ECO:0000256" key="5">
    <source>
        <dbReference type="PROSITE-ProRule" id="PRU01248"/>
    </source>
</evidence>
<dbReference type="PROSITE" id="PS51900">
    <property type="entry name" value="CB"/>
    <property type="match status" value="1"/>
</dbReference>
<dbReference type="KEGG" id="bhc:JFL75_10560"/>
<keyword evidence="4" id="KW-0233">DNA recombination</keyword>
<evidence type="ECO:0000256" key="1">
    <source>
        <dbReference type="ARBA" id="ARBA00022829"/>
    </source>
</evidence>
<dbReference type="AlphaFoldDB" id="A0A7T7XJ66"/>
<dbReference type="InterPro" id="IPR011010">
    <property type="entry name" value="DNA_brk_join_enz"/>
</dbReference>
<dbReference type="PANTHER" id="PTHR30349">
    <property type="entry name" value="PHAGE INTEGRASE-RELATED"/>
    <property type="match status" value="1"/>
</dbReference>
<dbReference type="GO" id="GO:0003677">
    <property type="term" value="F:DNA binding"/>
    <property type="evidence" value="ECO:0007669"/>
    <property type="project" value="UniProtKB-UniRule"/>
</dbReference>
<evidence type="ECO:0000256" key="2">
    <source>
        <dbReference type="ARBA" id="ARBA00022908"/>
    </source>
</evidence>
<evidence type="ECO:0000259" key="6">
    <source>
        <dbReference type="PROSITE" id="PS51898"/>
    </source>
</evidence>
<dbReference type="Gene3D" id="1.10.150.130">
    <property type="match status" value="1"/>
</dbReference>
<dbReference type="GO" id="GO:0006310">
    <property type="term" value="P:DNA recombination"/>
    <property type="evidence" value="ECO:0007669"/>
    <property type="project" value="UniProtKB-KW"/>
</dbReference>
<dbReference type="PROSITE" id="PS51898">
    <property type="entry name" value="TYR_RECOMBINASE"/>
    <property type="match status" value="1"/>
</dbReference>
<evidence type="ECO:0000313" key="9">
    <source>
        <dbReference type="Proteomes" id="UP000595917"/>
    </source>
</evidence>
<feature type="domain" description="Tyr recombinase" evidence="6">
    <location>
        <begin position="108"/>
        <end position="289"/>
    </location>
</feature>
<keyword evidence="1" id="KW-0159">Chromosome partition</keyword>
<feature type="domain" description="Core-binding (CB)" evidence="7">
    <location>
        <begin position="1"/>
        <end position="87"/>
    </location>
</feature>
<name>A0A7T7XJ66_9SPIR</name>
<evidence type="ECO:0000313" key="8">
    <source>
        <dbReference type="EMBL" id="QQO07404.1"/>
    </source>
</evidence>
<sequence length="300" mass="34254">MTGQLLLEQYHSRLIALERRAPLTAETYETEIRCFLEWLDEEELRVESVDSLGLSRYLEVRRIRDGIDSRSVAKAVSALRSFFRYAMDERIREDNPAVILETPKRSLHLPAVLSQDSVEKIFDSVDTSTPRGLRDRAMFELIYSAGLRVSEVVSLNMEDLYLSERIARVRGKGSKERLVPFGDEAARWLLDYLQNARPSLAKARRSPALFIGRTGKRLSRKGIWKNYAEACGLAGTGSKLHTLRHSYATELLAGGADLRSVQELLGHADLGTTQIYTHVDVSLLRENHRRYMPKLREYTE</sequence>
<dbReference type="InterPro" id="IPR050090">
    <property type="entry name" value="Tyrosine_recombinase_XerCD"/>
</dbReference>
<dbReference type="InterPro" id="IPR044068">
    <property type="entry name" value="CB"/>
</dbReference>
<dbReference type="CDD" id="cd00798">
    <property type="entry name" value="INT_XerDC_C"/>
    <property type="match status" value="1"/>
</dbReference>
<protein>
    <submittedName>
        <fullName evidence="8">Tyrosine recombinase</fullName>
    </submittedName>
</protein>
<keyword evidence="2" id="KW-0229">DNA integration</keyword>
<dbReference type="SUPFAM" id="SSF56349">
    <property type="entry name" value="DNA breaking-rejoining enzymes"/>
    <property type="match status" value="1"/>
</dbReference>